<dbReference type="SUPFAM" id="SSF53098">
    <property type="entry name" value="Ribonuclease H-like"/>
    <property type="match status" value="1"/>
</dbReference>
<organism evidence="3 4">
    <name type="scientific">Austropuccinia psidii MF-1</name>
    <dbReference type="NCBI Taxonomy" id="1389203"/>
    <lineage>
        <taxon>Eukaryota</taxon>
        <taxon>Fungi</taxon>
        <taxon>Dikarya</taxon>
        <taxon>Basidiomycota</taxon>
        <taxon>Pucciniomycotina</taxon>
        <taxon>Pucciniomycetes</taxon>
        <taxon>Pucciniales</taxon>
        <taxon>Sphaerophragmiaceae</taxon>
        <taxon>Austropuccinia</taxon>
    </lineage>
</organism>
<comment type="caution">
    <text evidence="3">The sequence shown here is derived from an EMBL/GenBank/DDBJ whole genome shotgun (WGS) entry which is preliminary data.</text>
</comment>
<keyword evidence="4" id="KW-1185">Reference proteome</keyword>
<dbReference type="AlphaFoldDB" id="A0A9Q3KDD6"/>
<proteinExistence type="predicted"/>
<sequence>MIKIQEPSRPWQIIHMDLVAGLPPGSDKIYSSYLVIVDRFRKTPIFFPFHKDDIAMDKALLIWNRVVTWTGIFTKIIGGRFPKFISVLCTNLHQLFRIKLSFSKAHHPQTDGLAEIIIQNFKDMVRRVCAYGLKLKYCDIFTIFGVPFFLHRSLHIKHLLMLVPIRFLLF</sequence>
<evidence type="ECO:0000259" key="2">
    <source>
        <dbReference type="PROSITE" id="PS50994"/>
    </source>
</evidence>
<evidence type="ECO:0000256" key="1">
    <source>
        <dbReference type="ARBA" id="ARBA00022884"/>
    </source>
</evidence>
<name>A0A9Q3KDD6_9BASI</name>
<dbReference type="PANTHER" id="PTHR37984">
    <property type="entry name" value="PROTEIN CBG26694"/>
    <property type="match status" value="1"/>
</dbReference>
<dbReference type="Proteomes" id="UP000765509">
    <property type="component" value="Unassembled WGS sequence"/>
</dbReference>
<keyword evidence="1" id="KW-0694">RNA-binding</keyword>
<dbReference type="InterPro" id="IPR050951">
    <property type="entry name" value="Retrovirus_Pol_polyprotein"/>
</dbReference>
<dbReference type="EMBL" id="AVOT02104942">
    <property type="protein sequence ID" value="MBW0579375.1"/>
    <property type="molecule type" value="Genomic_DNA"/>
</dbReference>
<gene>
    <name evidence="3" type="ORF">O181_119090</name>
</gene>
<dbReference type="InterPro" id="IPR036397">
    <property type="entry name" value="RNaseH_sf"/>
</dbReference>
<evidence type="ECO:0000313" key="3">
    <source>
        <dbReference type="EMBL" id="MBW0579375.1"/>
    </source>
</evidence>
<evidence type="ECO:0000313" key="4">
    <source>
        <dbReference type="Proteomes" id="UP000765509"/>
    </source>
</evidence>
<feature type="domain" description="Integrase catalytic" evidence="2">
    <location>
        <begin position="6"/>
        <end position="170"/>
    </location>
</feature>
<dbReference type="InterPro" id="IPR001584">
    <property type="entry name" value="Integrase_cat-core"/>
</dbReference>
<dbReference type="GO" id="GO:0005634">
    <property type="term" value="C:nucleus"/>
    <property type="evidence" value="ECO:0007669"/>
    <property type="project" value="UniProtKB-ARBA"/>
</dbReference>
<dbReference type="GO" id="GO:0003723">
    <property type="term" value="F:RNA binding"/>
    <property type="evidence" value="ECO:0007669"/>
    <property type="project" value="UniProtKB-KW"/>
</dbReference>
<dbReference type="InterPro" id="IPR012337">
    <property type="entry name" value="RNaseH-like_sf"/>
</dbReference>
<accession>A0A9Q3KDD6</accession>
<dbReference type="PROSITE" id="PS50994">
    <property type="entry name" value="INTEGRASE"/>
    <property type="match status" value="1"/>
</dbReference>
<dbReference type="PANTHER" id="PTHR37984:SF5">
    <property type="entry name" value="PROTEIN NYNRIN-LIKE"/>
    <property type="match status" value="1"/>
</dbReference>
<reference evidence="3" key="1">
    <citation type="submission" date="2021-03" db="EMBL/GenBank/DDBJ databases">
        <title>Draft genome sequence of rust myrtle Austropuccinia psidii MF-1, a brazilian biotype.</title>
        <authorList>
            <person name="Quecine M.C."/>
            <person name="Pachon D.M.R."/>
            <person name="Bonatelli M.L."/>
            <person name="Correr F.H."/>
            <person name="Franceschini L.M."/>
            <person name="Leite T.F."/>
            <person name="Margarido G.R.A."/>
            <person name="Almeida C.A."/>
            <person name="Ferrarezi J.A."/>
            <person name="Labate C.A."/>
        </authorList>
    </citation>
    <scope>NUCLEOTIDE SEQUENCE</scope>
    <source>
        <strain evidence="3">MF-1</strain>
    </source>
</reference>
<dbReference type="GO" id="GO:0015074">
    <property type="term" value="P:DNA integration"/>
    <property type="evidence" value="ECO:0007669"/>
    <property type="project" value="InterPro"/>
</dbReference>
<dbReference type="Gene3D" id="3.30.420.10">
    <property type="entry name" value="Ribonuclease H-like superfamily/Ribonuclease H"/>
    <property type="match status" value="1"/>
</dbReference>
<protein>
    <recommendedName>
        <fullName evidence="2">Integrase catalytic domain-containing protein</fullName>
    </recommendedName>
</protein>